<feature type="region of interest" description="Disordered" evidence="1">
    <location>
        <begin position="57"/>
        <end position="76"/>
    </location>
</feature>
<evidence type="ECO:0000259" key="2">
    <source>
        <dbReference type="Pfam" id="PF08719"/>
    </source>
</evidence>
<evidence type="ECO:0000313" key="4">
    <source>
        <dbReference type="Proteomes" id="UP001176521"/>
    </source>
</evidence>
<feature type="domain" description="NADAR" evidence="2">
    <location>
        <begin position="1"/>
        <end position="54"/>
    </location>
</feature>
<dbReference type="EMBL" id="JAPDMQ010001129">
    <property type="protein sequence ID" value="KAK0518913.1"/>
    <property type="molecule type" value="Genomic_DNA"/>
</dbReference>
<gene>
    <name evidence="3" type="ORF">OC842_007634</name>
</gene>
<dbReference type="Proteomes" id="UP001176521">
    <property type="component" value="Unassembled WGS sequence"/>
</dbReference>
<evidence type="ECO:0000313" key="3">
    <source>
        <dbReference type="EMBL" id="KAK0518913.1"/>
    </source>
</evidence>
<reference evidence="3" key="1">
    <citation type="journal article" date="2023" name="PhytoFront">
        <title>Draft Genome Resources of Seven Strains of Tilletia horrida, Causal Agent of Kernel Smut of Rice.</title>
        <authorList>
            <person name="Khanal S."/>
            <person name="Antony Babu S."/>
            <person name="Zhou X.G."/>
        </authorList>
    </citation>
    <scope>NUCLEOTIDE SEQUENCE</scope>
    <source>
        <strain evidence="3">TX3</strain>
    </source>
</reference>
<dbReference type="InterPro" id="IPR012816">
    <property type="entry name" value="NADAR"/>
</dbReference>
<protein>
    <recommendedName>
        <fullName evidence="2">NADAR domain-containing protein</fullName>
    </recommendedName>
</protein>
<dbReference type="AlphaFoldDB" id="A0AAN6JM84"/>
<keyword evidence="4" id="KW-1185">Reference proteome</keyword>
<sequence>MYDACFLKFVNNPRLRAHLIATGEAYLVEAGPEDDKTGRNELGHVLVAVREALKANTESRSRAEQAALSRSHQAER</sequence>
<comment type="caution">
    <text evidence="3">The sequence shown here is derived from an EMBL/GenBank/DDBJ whole genome shotgun (WGS) entry which is preliminary data.</text>
</comment>
<dbReference type="CDD" id="cd15457">
    <property type="entry name" value="NADAR"/>
    <property type="match status" value="1"/>
</dbReference>
<name>A0AAN6JM84_9BASI</name>
<evidence type="ECO:0000256" key="1">
    <source>
        <dbReference type="SAM" id="MobiDB-lite"/>
    </source>
</evidence>
<dbReference type="Gene3D" id="1.10.357.40">
    <property type="entry name" value="YbiA-like"/>
    <property type="match status" value="1"/>
</dbReference>
<dbReference type="InterPro" id="IPR037238">
    <property type="entry name" value="YbiA-like_sf"/>
</dbReference>
<accession>A0AAN6JM84</accession>
<dbReference type="Pfam" id="PF08719">
    <property type="entry name" value="NADAR"/>
    <property type="match status" value="1"/>
</dbReference>
<proteinExistence type="predicted"/>
<dbReference type="SUPFAM" id="SSF143990">
    <property type="entry name" value="YbiA-like"/>
    <property type="match status" value="1"/>
</dbReference>
<organism evidence="3 4">
    <name type="scientific">Tilletia horrida</name>
    <dbReference type="NCBI Taxonomy" id="155126"/>
    <lineage>
        <taxon>Eukaryota</taxon>
        <taxon>Fungi</taxon>
        <taxon>Dikarya</taxon>
        <taxon>Basidiomycota</taxon>
        <taxon>Ustilaginomycotina</taxon>
        <taxon>Exobasidiomycetes</taxon>
        <taxon>Tilletiales</taxon>
        <taxon>Tilletiaceae</taxon>
        <taxon>Tilletia</taxon>
    </lineage>
</organism>